<reference evidence="1 2" key="1">
    <citation type="journal article" date="2017" name="ISME J.">
        <title>Energy and carbon metabolisms in a deep terrestrial subsurface fluid microbial community.</title>
        <authorList>
            <person name="Momper L."/>
            <person name="Jungbluth S.P."/>
            <person name="Lee M.D."/>
            <person name="Amend J.P."/>
        </authorList>
    </citation>
    <scope>NUCLEOTIDE SEQUENCE [LARGE SCALE GENOMIC DNA]</scope>
    <source>
        <strain evidence="1">SURF_29</strain>
    </source>
</reference>
<evidence type="ECO:0000313" key="2">
    <source>
        <dbReference type="Proteomes" id="UP000285655"/>
    </source>
</evidence>
<evidence type="ECO:0000313" key="1">
    <source>
        <dbReference type="EMBL" id="RJO60218.1"/>
    </source>
</evidence>
<gene>
    <name evidence="1" type="ORF">C4544_05580</name>
</gene>
<accession>A0A419DAW8</accession>
<dbReference type="AlphaFoldDB" id="A0A419DAW8"/>
<protein>
    <submittedName>
        <fullName evidence="1">Uncharacterized protein</fullName>
    </submittedName>
</protein>
<dbReference type="EMBL" id="QZJW01000050">
    <property type="protein sequence ID" value="RJO60218.1"/>
    <property type="molecule type" value="Genomic_DNA"/>
</dbReference>
<sequence>MLNESEYSKPEMERIPNTKEGLEGLLTRLNEYIESFGPIYSEMEKVTSEDKEYLKQMFDEGVVEDKELPFFQSVFEKLIEHEKTQRNFLEAINLKVKIMEALNKLKDKES</sequence>
<organism evidence="1 2">
    <name type="scientific">candidate division WS5 bacterium</name>
    <dbReference type="NCBI Taxonomy" id="2093353"/>
    <lineage>
        <taxon>Bacteria</taxon>
        <taxon>candidate division WS5</taxon>
    </lineage>
</organism>
<name>A0A419DAW8_9BACT</name>
<comment type="caution">
    <text evidence="1">The sequence shown here is derived from an EMBL/GenBank/DDBJ whole genome shotgun (WGS) entry which is preliminary data.</text>
</comment>
<proteinExistence type="predicted"/>
<dbReference type="Proteomes" id="UP000285655">
    <property type="component" value="Unassembled WGS sequence"/>
</dbReference>